<name>B4IDP7_DROSE</name>
<feature type="region of interest" description="Disordered" evidence="1">
    <location>
        <begin position="48"/>
        <end position="173"/>
    </location>
</feature>
<feature type="compositionally biased region" description="Polar residues" evidence="1">
    <location>
        <begin position="48"/>
        <end position="58"/>
    </location>
</feature>
<evidence type="ECO:0000313" key="3">
    <source>
        <dbReference type="Proteomes" id="UP000001292"/>
    </source>
</evidence>
<keyword evidence="3" id="KW-1185">Reference proteome</keyword>
<dbReference type="AlphaFoldDB" id="B4IDP7"/>
<dbReference type="OMA" id="CHYYRSS"/>
<evidence type="ECO:0000313" key="2">
    <source>
        <dbReference type="EMBL" id="EDW45705.1"/>
    </source>
</evidence>
<feature type="compositionally biased region" description="Basic and acidic residues" evidence="1">
    <location>
        <begin position="61"/>
        <end position="72"/>
    </location>
</feature>
<gene>
    <name evidence="2" type="primary">Dsec\GM11419</name>
    <name evidence="2" type="ORF">Dsec_GM11419</name>
</gene>
<reference evidence="2 3" key="1">
    <citation type="journal article" date="2007" name="Nature">
        <title>Evolution of genes and genomes on the Drosophila phylogeny.</title>
        <authorList>
            <consortium name="Drosophila 12 Genomes Consortium"/>
            <person name="Clark A.G."/>
            <person name="Eisen M.B."/>
            <person name="Smith D.R."/>
            <person name="Bergman C.M."/>
            <person name="Oliver B."/>
            <person name="Markow T.A."/>
            <person name="Kaufman T.C."/>
            <person name="Kellis M."/>
            <person name="Gelbart W."/>
            <person name="Iyer V.N."/>
            <person name="Pollard D.A."/>
            <person name="Sackton T.B."/>
            <person name="Larracuente A.M."/>
            <person name="Singh N.D."/>
            <person name="Abad J.P."/>
            <person name="Abt D.N."/>
            <person name="Adryan B."/>
            <person name="Aguade M."/>
            <person name="Akashi H."/>
            <person name="Anderson W.W."/>
            <person name="Aquadro C.F."/>
            <person name="Ardell D.H."/>
            <person name="Arguello R."/>
            <person name="Artieri C.G."/>
            <person name="Barbash D.A."/>
            <person name="Barker D."/>
            <person name="Barsanti P."/>
            <person name="Batterham P."/>
            <person name="Batzoglou S."/>
            <person name="Begun D."/>
            <person name="Bhutkar A."/>
            <person name="Blanco E."/>
            <person name="Bosak S.A."/>
            <person name="Bradley R.K."/>
            <person name="Brand A.D."/>
            <person name="Brent M.R."/>
            <person name="Brooks A.N."/>
            <person name="Brown R.H."/>
            <person name="Butlin R.K."/>
            <person name="Caggese C."/>
            <person name="Calvi B.R."/>
            <person name="Bernardo de Carvalho A."/>
            <person name="Caspi A."/>
            <person name="Castrezana S."/>
            <person name="Celniker S.E."/>
            <person name="Chang J.L."/>
            <person name="Chapple C."/>
            <person name="Chatterji S."/>
            <person name="Chinwalla A."/>
            <person name="Civetta A."/>
            <person name="Clifton S.W."/>
            <person name="Comeron J.M."/>
            <person name="Costello J.C."/>
            <person name="Coyne J.A."/>
            <person name="Daub J."/>
            <person name="David R.G."/>
            <person name="Delcher A.L."/>
            <person name="Delehaunty K."/>
            <person name="Do C.B."/>
            <person name="Ebling H."/>
            <person name="Edwards K."/>
            <person name="Eickbush T."/>
            <person name="Evans J.D."/>
            <person name="Filipski A."/>
            <person name="Findeiss S."/>
            <person name="Freyhult E."/>
            <person name="Fulton L."/>
            <person name="Fulton R."/>
            <person name="Garcia A.C."/>
            <person name="Gardiner A."/>
            <person name="Garfield D.A."/>
            <person name="Garvin B.E."/>
            <person name="Gibson G."/>
            <person name="Gilbert D."/>
            <person name="Gnerre S."/>
            <person name="Godfrey J."/>
            <person name="Good R."/>
            <person name="Gotea V."/>
            <person name="Gravely B."/>
            <person name="Greenberg A.J."/>
            <person name="Griffiths-Jones S."/>
            <person name="Gross S."/>
            <person name="Guigo R."/>
            <person name="Gustafson E.A."/>
            <person name="Haerty W."/>
            <person name="Hahn M.W."/>
            <person name="Halligan D.L."/>
            <person name="Halpern A.L."/>
            <person name="Halter G.M."/>
            <person name="Han M.V."/>
            <person name="Heger A."/>
            <person name="Hillier L."/>
            <person name="Hinrichs A.S."/>
            <person name="Holmes I."/>
            <person name="Hoskins R.A."/>
            <person name="Hubisz M.J."/>
            <person name="Hultmark D."/>
            <person name="Huntley M.A."/>
            <person name="Jaffe D.B."/>
            <person name="Jagadeeshan S."/>
            <person name="Jeck W.R."/>
            <person name="Johnson J."/>
            <person name="Jones C.D."/>
            <person name="Jordan W.C."/>
            <person name="Karpen G.H."/>
            <person name="Kataoka E."/>
            <person name="Keightley P.D."/>
            <person name="Kheradpour P."/>
            <person name="Kirkness E.F."/>
            <person name="Koerich L.B."/>
            <person name="Kristiansen K."/>
            <person name="Kudrna D."/>
            <person name="Kulathinal R.J."/>
            <person name="Kumar S."/>
            <person name="Kwok R."/>
            <person name="Lander E."/>
            <person name="Langley C.H."/>
            <person name="Lapoint R."/>
            <person name="Lazzaro B.P."/>
            <person name="Lee S.J."/>
            <person name="Levesque L."/>
            <person name="Li R."/>
            <person name="Lin C.F."/>
            <person name="Lin M.F."/>
            <person name="Lindblad-Toh K."/>
            <person name="Llopart A."/>
            <person name="Long M."/>
            <person name="Low L."/>
            <person name="Lozovsky E."/>
            <person name="Lu J."/>
            <person name="Luo M."/>
            <person name="Machado C.A."/>
            <person name="Makalowski W."/>
            <person name="Marzo M."/>
            <person name="Matsuda M."/>
            <person name="Matzkin L."/>
            <person name="McAllister B."/>
            <person name="McBride C.S."/>
            <person name="McKernan B."/>
            <person name="McKernan K."/>
            <person name="Mendez-Lago M."/>
            <person name="Minx P."/>
            <person name="Mollenhauer M.U."/>
            <person name="Montooth K."/>
            <person name="Mount S.M."/>
            <person name="Mu X."/>
            <person name="Myers E."/>
            <person name="Negre B."/>
            <person name="Newfeld S."/>
            <person name="Nielsen R."/>
            <person name="Noor M.A."/>
            <person name="O'Grady P."/>
            <person name="Pachter L."/>
            <person name="Papaceit M."/>
            <person name="Parisi M.J."/>
            <person name="Parisi M."/>
            <person name="Parts L."/>
            <person name="Pedersen J.S."/>
            <person name="Pesole G."/>
            <person name="Phillippy A.M."/>
            <person name="Ponting C.P."/>
            <person name="Pop M."/>
            <person name="Porcelli D."/>
            <person name="Powell J.R."/>
            <person name="Prohaska S."/>
            <person name="Pruitt K."/>
            <person name="Puig M."/>
            <person name="Quesneville H."/>
            <person name="Ram K.R."/>
            <person name="Rand D."/>
            <person name="Rasmussen M.D."/>
            <person name="Reed L.K."/>
            <person name="Reenan R."/>
            <person name="Reily A."/>
            <person name="Remington K.A."/>
            <person name="Rieger T.T."/>
            <person name="Ritchie M.G."/>
            <person name="Robin C."/>
            <person name="Rogers Y.H."/>
            <person name="Rohde C."/>
            <person name="Rozas J."/>
            <person name="Rubenfield M.J."/>
            <person name="Ruiz A."/>
            <person name="Russo S."/>
            <person name="Salzberg S.L."/>
            <person name="Sanchez-Gracia A."/>
            <person name="Saranga D.J."/>
            <person name="Sato H."/>
            <person name="Schaeffer S.W."/>
            <person name="Schatz M.C."/>
            <person name="Schlenke T."/>
            <person name="Schwartz R."/>
            <person name="Segarra C."/>
            <person name="Singh R.S."/>
            <person name="Sirot L."/>
            <person name="Sirota M."/>
            <person name="Sisneros N.B."/>
            <person name="Smith C.D."/>
            <person name="Smith T.F."/>
            <person name="Spieth J."/>
            <person name="Stage D.E."/>
            <person name="Stark A."/>
            <person name="Stephan W."/>
            <person name="Strausberg R.L."/>
            <person name="Strempel S."/>
            <person name="Sturgill D."/>
            <person name="Sutton G."/>
            <person name="Sutton G.G."/>
            <person name="Tao W."/>
            <person name="Teichmann S."/>
            <person name="Tobari Y.N."/>
            <person name="Tomimura Y."/>
            <person name="Tsolas J.M."/>
            <person name="Valente V.L."/>
            <person name="Venter E."/>
            <person name="Venter J.C."/>
            <person name="Vicario S."/>
            <person name="Vieira F.G."/>
            <person name="Vilella A.J."/>
            <person name="Villasante A."/>
            <person name="Walenz B."/>
            <person name="Wang J."/>
            <person name="Wasserman M."/>
            <person name="Watts T."/>
            <person name="Wilson D."/>
            <person name="Wilson R.K."/>
            <person name="Wing R.A."/>
            <person name="Wolfner M.F."/>
            <person name="Wong A."/>
            <person name="Wong G.K."/>
            <person name="Wu C.I."/>
            <person name="Wu G."/>
            <person name="Yamamoto D."/>
            <person name="Yang H.P."/>
            <person name="Yang S.P."/>
            <person name="Yorke J.A."/>
            <person name="Yoshida K."/>
            <person name="Zdobnov E."/>
            <person name="Zhang P."/>
            <person name="Zhang Y."/>
            <person name="Zimin A.V."/>
            <person name="Baldwin J."/>
            <person name="Abdouelleil A."/>
            <person name="Abdulkadir J."/>
            <person name="Abebe A."/>
            <person name="Abera B."/>
            <person name="Abreu J."/>
            <person name="Acer S.C."/>
            <person name="Aftuck L."/>
            <person name="Alexander A."/>
            <person name="An P."/>
            <person name="Anderson E."/>
            <person name="Anderson S."/>
            <person name="Arachi H."/>
            <person name="Azer M."/>
            <person name="Bachantsang P."/>
            <person name="Barry A."/>
            <person name="Bayul T."/>
            <person name="Berlin A."/>
            <person name="Bessette D."/>
            <person name="Bloom T."/>
            <person name="Blye J."/>
            <person name="Boguslavskiy L."/>
            <person name="Bonnet C."/>
            <person name="Boukhgalter B."/>
            <person name="Bourzgui I."/>
            <person name="Brown A."/>
            <person name="Cahill P."/>
            <person name="Channer S."/>
            <person name="Cheshatsang Y."/>
            <person name="Chuda L."/>
            <person name="Citroen M."/>
            <person name="Collymore A."/>
            <person name="Cooke P."/>
            <person name="Costello M."/>
            <person name="D'Aco K."/>
            <person name="Daza R."/>
            <person name="De Haan G."/>
            <person name="DeGray S."/>
            <person name="DeMaso C."/>
            <person name="Dhargay N."/>
            <person name="Dooley K."/>
            <person name="Dooley E."/>
            <person name="Doricent M."/>
            <person name="Dorje P."/>
            <person name="Dorjee K."/>
            <person name="Dupes A."/>
            <person name="Elong R."/>
            <person name="Falk J."/>
            <person name="Farina A."/>
            <person name="Faro S."/>
            <person name="Ferguson D."/>
            <person name="Fisher S."/>
            <person name="Foley C.D."/>
            <person name="Franke A."/>
            <person name="Friedrich D."/>
            <person name="Gadbois L."/>
            <person name="Gearin G."/>
            <person name="Gearin C.R."/>
            <person name="Giannoukos G."/>
            <person name="Goode T."/>
            <person name="Graham J."/>
            <person name="Grandbois E."/>
            <person name="Grewal S."/>
            <person name="Gyaltsen K."/>
            <person name="Hafez N."/>
            <person name="Hagos B."/>
            <person name="Hall J."/>
            <person name="Henson C."/>
            <person name="Hollinger A."/>
            <person name="Honan T."/>
            <person name="Huard M.D."/>
            <person name="Hughes L."/>
            <person name="Hurhula B."/>
            <person name="Husby M.E."/>
            <person name="Kamat A."/>
            <person name="Kanga B."/>
            <person name="Kashin S."/>
            <person name="Khazanovich D."/>
            <person name="Kisner P."/>
            <person name="Lance K."/>
            <person name="Lara M."/>
            <person name="Lee W."/>
            <person name="Lennon N."/>
            <person name="Letendre F."/>
            <person name="LeVine R."/>
            <person name="Lipovsky A."/>
            <person name="Liu X."/>
            <person name="Liu J."/>
            <person name="Liu S."/>
            <person name="Lokyitsang T."/>
            <person name="Lokyitsang Y."/>
            <person name="Lubonja R."/>
            <person name="Lui A."/>
            <person name="MacDonald P."/>
            <person name="Magnisalis V."/>
            <person name="Maru K."/>
            <person name="Matthews C."/>
            <person name="McCusker W."/>
            <person name="McDonough S."/>
            <person name="Mehta T."/>
            <person name="Meldrim J."/>
            <person name="Meneus L."/>
            <person name="Mihai O."/>
            <person name="Mihalev A."/>
            <person name="Mihova T."/>
            <person name="Mittelman R."/>
            <person name="Mlenga V."/>
            <person name="Montmayeur A."/>
            <person name="Mulrain L."/>
            <person name="Navidi A."/>
            <person name="Naylor J."/>
            <person name="Negash T."/>
            <person name="Nguyen T."/>
            <person name="Nguyen N."/>
            <person name="Nicol R."/>
            <person name="Norbu C."/>
            <person name="Norbu N."/>
            <person name="Novod N."/>
            <person name="O'Neill B."/>
            <person name="Osman S."/>
            <person name="Markiewicz E."/>
            <person name="Oyono O.L."/>
            <person name="Patti C."/>
            <person name="Phunkhang P."/>
            <person name="Pierre F."/>
            <person name="Priest M."/>
            <person name="Raghuraman S."/>
            <person name="Rege F."/>
            <person name="Reyes R."/>
            <person name="Rise C."/>
            <person name="Rogov P."/>
            <person name="Ross K."/>
            <person name="Ryan E."/>
            <person name="Settipalli S."/>
            <person name="Shea T."/>
            <person name="Sherpa N."/>
            <person name="Shi L."/>
            <person name="Shih D."/>
            <person name="Sparrow T."/>
            <person name="Spaulding J."/>
            <person name="Stalker J."/>
            <person name="Stange-Thomann N."/>
            <person name="Stavropoulos S."/>
            <person name="Stone C."/>
            <person name="Strader C."/>
            <person name="Tesfaye S."/>
            <person name="Thomson T."/>
            <person name="Thoulutsang Y."/>
            <person name="Thoulutsang D."/>
            <person name="Topham K."/>
            <person name="Topping I."/>
            <person name="Tsamla T."/>
            <person name="Vassiliev H."/>
            <person name="Vo A."/>
            <person name="Wangchuk T."/>
            <person name="Wangdi T."/>
            <person name="Weiand M."/>
            <person name="Wilkinson J."/>
            <person name="Wilson A."/>
            <person name="Yadav S."/>
            <person name="Young G."/>
            <person name="Yu Q."/>
            <person name="Zembek L."/>
            <person name="Zhong D."/>
            <person name="Zimmer A."/>
            <person name="Zwirko Z."/>
            <person name="Jaffe D.B."/>
            <person name="Alvarez P."/>
            <person name="Brockman W."/>
            <person name="Butler J."/>
            <person name="Chin C."/>
            <person name="Gnerre S."/>
            <person name="Grabherr M."/>
            <person name="Kleber M."/>
            <person name="Mauceli E."/>
            <person name="MacCallum I."/>
        </authorList>
    </citation>
    <scope>NUCLEOTIDE SEQUENCE [LARGE SCALE GENOMIC DNA]</scope>
    <source>
        <strain evidence="3">Rob3c / Tucson 14021-0248.25</strain>
    </source>
</reference>
<sequence>MYLCTEALNCHYYRSSRAISLRPERSLSQGFTSLELDTVLEERCSDLTKQQQLEQASPQAEIRDPQAERQEPGLKVPPARSPSQLAPPPQLRKTASVRDDPAGLAKRRSRLQEIRDASSSAGGGGVGEAAAAFTKRESKRDRRRGGGAVAAAAAGRGSSGSGSQSPTMRKSHSLDAAESYSLASIQAPLWVTLTNARTIDELAQQKM</sequence>
<dbReference type="Proteomes" id="UP000001292">
    <property type="component" value="Unassembled WGS sequence"/>
</dbReference>
<protein>
    <submittedName>
        <fullName evidence="2">GM11419</fullName>
    </submittedName>
</protein>
<dbReference type="PhylomeDB" id="B4IDP7"/>
<dbReference type="HOGENOM" id="CLU_1327620_0_0_1"/>
<organism evidence="3">
    <name type="scientific">Drosophila sechellia</name>
    <name type="common">Fruit fly</name>
    <dbReference type="NCBI Taxonomy" id="7238"/>
    <lineage>
        <taxon>Eukaryota</taxon>
        <taxon>Metazoa</taxon>
        <taxon>Ecdysozoa</taxon>
        <taxon>Arthropoda</taxon>
        <taxon>Hexapoda</taxon>
        <taxon>Insecta</taxon>
        <taxon>Pterygota</taxon>
        <taxon>Neoptera</taxon>
        <taxon>Endopterygota</taxon>
        <taxon>Diptera</taxon>
        <taxon>Brachycera</taxon>
        <taxon>Muscomorpha</taxon>
        <taxon>Ephydroidea</taxon>
        <taxon>Drosophilidae</taxon>
        <taxon>Drosophila</taxon>
        <taxon>Sophophora</taxon>
    </lineage>
</organism>
<evidence type="ECO:0000256" key="1">
    <source>
        <dbReference type="SAM" id="MobiDB-lite"/>
    </source>
</evidence>
<dbReference type="EMBL" id="CH480830">
    <property type="protein sequence ID" value="EDW45705.1"/>
    <property type="molecule type" value="Genomic_DNA"/>
</dbReference>
<proteinExistence type="predicted"/>
<accession>B4IDP7</accession>